<evidence type="ECO:0000259" key="2">
    <source>
        <dbReference type="Pfam" id="PF01557"/>
    </source>
</evidence>
<dbReference type="EMBL" id="LJNI01000006">
    <property type="protein sequence ID" value="KPJ74369.1"/>
    <property type="molecule type" value="Genomic_DNA"/>
</dbReference>
<dbReference type="GO" id="GO:0016853">
    <property type="term" value="F:isomerase activity"/>
    <property type="evidence" value="ECO:0007669"/>
    <property type="project" value="UniProtKB-ARBA"/>
</dbReference>
<name>A0A0S7YI40_UNCT6</name>
<dbReference type="GO" id="GO:0018773">
    <property type="term" value="F:acetylpyruvate hydrolase activity"/>
    <property type="evidence" value="ECO:0007669"/>
    <property type="project" value="TreeGrafter"/>
</dbReference>
<comment type="caution">
    <text evidence="3">The sequence shown here is derived from an EMBL/GenBank/DDBJ whole genome shotgun (WGS) entry which is preliminary data.</text>
</comment>
<dbReference type="SUPFAM" id="SSF56529">
    <property type="entry name" value="FAH"/>
    <property type="match status" value="1"/>
</dbReference>
<evidence type="ECO:0000256" key="1">
    <source>
        <dbReference type="ARBA" id="ARBA00022723"/>
    </source>
</evidence>
<organism evidence="3 4">
    <name type="scientific">candidate division TA06 bacterium DG_78</name>
    <dbReference type="NCBI Taxonomy" id="1703772"/>
    <lineage>
        <taxon>Bacteria</taxon>
        <taxon>Bacteria division TA06</taxon>
    </lineage>
</organism>
<dbReference type="Proteomes" id="UP000051012">
    <property type="component" value="Unassembled WGS sequence"/>
</dbReference>
<reference evidence="3 4" key="1">
    <citation type="journal article" date="2015" name="Microbiome">
        <title>Genomic resolution of linkages in carbon, nitrogen, and sulfur cycling among widespread estuary sediment bacteria.</title>
        <authorList>
            <person name="Baker B.J."/>
            <person name="Lazar C.S."/>
            <person name="Teske A.P."/>
            <person name="Dick G.J."/>
        </authorList>
    </citation>
    <scope>NUCLEOTIDE SEQUENCE [LARGE SCALE GENOMIC DNA]</scope>
    <source>
        <strain evidence="3">DG_78</strain>
    </source>
</reference>
<dbReference type="InterPro" id="IPR011234">
    <property type="entry name" value="Fumarylacetoacetase-like_C"/>
</dbReference>
<keyword evidence="1" id="KW-0479">Metal-binding</keyword>
<dbReference type="Gene3D" id="3.90.850.10">
    <property type="entry name" value="Fumarylacetoacetase-like, C-terminal domain"/>
    <property type="match status" value="1"/>
</dbReference>
<feature type="domain" description="Fumarylacetoacetase-like C-terminal" evidence="2">
    <location>
        <begin position="19"/>
        <end position="216"/>
    </location>
</feature>
<dbReference type="GO" id="GO:0046872">
    <property type="term" value="F:metal ion binding"/>
    <property type="evidence" value="ECO:0007669"/>
    <property type="project" value="UniProtKB-KW"/>
</dbReference>
<proteinExistence type="predicted"/>
<gene>
    <name evidence="3" type="ORF">AMJ52_00820</name>
</gene>
<dbReference type="AlphaFoldDB" id="A0A0S7YI40"/>
<dbReference type="GO" id="GO:0019752">
    <property type="term" value="P:carboxylic acid metabolic process"/>
    <property type="evidence" value="ECO:0007669"/>
    <property type="project" value="UniProtKB-ARBA"/>
</dbReference>
<dbReference type="PATRIC" id="fig|1703772.3.peg.81"/>
<dbReference type="Pfam" id="PF01557">
    <property type="entry name" value="FAA_hydrolase"/>
    <property type="match status" value="1"/>
</dbReference>
<evidence type="ECO:0000313" key="3">
    <source>
        <dbReference type="EMBL" id="KPJ74369.1"/>
    </source>
</evidence>
<dbReference type="InterPro" id="IPR036663">
    <property type="entry name" value="Fumarylacetoacetase_C_sf"/>
</dbReference>
<sequence length="227" mass="24868">MNTVTLDFNGKKVELKATKIIAVARNYRAHADEMGQSVSENPNIFLKPPSAMISNNGVVILPKMSNRVDYEVELAVVIKNRCCKVSPHEALKNILGYTIIVDITARDIQAKAIKTGLPWTVAKGFDTFAPIGPKIVPARDIDISNLDIWLKINGEFRQHSNTRNMIFPVKELISYISKIMTLEPLDVIATGTPEGVGPIQHGDSIEAGIEGIGTLMFKAEQETVEGA</sequence>
<dbReference type="PANTHER" id="PTHR11820:SF7">
    <property type="entry name" value="ACYLPYRUVASE FAHD1, MITOCHONDRIAL"/>
    <property type="match status" value="1"/>
</dbReference>
<dbReference type="PANTHER" id="PTHR11820">
    <property type="entry name" value="ACYLPYRUVASE"/>
    <property type="match status" value="1"/>
</dbReference>
<accession>A0A0S7YI40</accession>
<dbReference type="FunFam" id="3.90.850.10:FF:000002">
    <property type="entry name" value="2-hydroxyhepta-2,4-diene-1,7-dioate isomerase"/>
    <property type="match status" value="1"/>
</dbReference>
<protein>
    <submittedName>
        <fullName evidence="3">Acylpyruvase</fullName>
    </submittedName>
</protein>
<evidence type="ECO:0000313" key="4">
    <source>
        <dbReference type="Proteomes" id="UP000051012"/>
    </source>
</evidence>